<evidence type="ECO:0000256" key="3">
    <source>
        <dbReference type="ARBA" id="ARBA00023295"/>
    </source>
</evidence>
<evidence type="ECO:0000256" key="2">
    <source>
        <dbReference type="ARBA" id="ARBA00022801"/>
    </source>
</evidence>
<reference evidence="5" key="1">
    <citation type="journal article" date="2019" name="Gigascience">
        <title>De novo genome assembly of the endangered Acer yangbiense, a plant species with extremely small populations endemic to Yunnan Province, China.</title>
        <authorList>
            <person name="Yang J."/>
            <person name="Wariss H.M."/>
            <person name="Tao L."/>
            <person name="Zhang R."/>
            <person name="Yun Q."/>
            <person name="Hollingsworth P."/>
            <person name="Dao Z."/>
            <person name="Luo G."/>
            <person name="Guo H."/>
            <person name="Ma Y."/>
            <person name="Sun W."/>
        </authorList>
    </citation>
    <scope>NUCLEOTIDE SEQUENCE [LARGE SCALE GENOMIC DNA]</scope>
    <source>
        <strain evidence="5">cv. Malutang</strain>
    </source>
</reference>
<keyword evidence="3" id="KW-0326">Glycosidase</keyword>
<dbReference type="SUPFAM" id="SSF51445">
    <property type="entry name" value="(Trans)glycosidases"/>
    <property type="match status" value="4"/>
</dbReference>
<dbReference type="PANTHER" id="PTHR10353:SF154">
    <property type="entry name" value="BETA-GLUCOSIDASE 9-RELATED"/>
    <property type="match status" value="1"/>
</dbReference>
<dbReference type="OrthoDB" id="65569at2759"/>
<dbReference type="FunFam" id="3.20.20.80:FF:000020">
    <property type="entry name" value="Beta-glucosidase 12"/>
    <property type="match status" value="3"/>
</dbReference>
<dbReference type="PRINTS" id="PR00131">
    <property type="entry name" value="GLHYDRLASE1"/>
</dbReference>
<comment type="caution">
    <text evidence="4">The sequence shown here is derived from an EMBL/GenBank/DDBJ whole genome shotgun (WGS) entry which is preliminary data.</text>
</comment>
<dbReference type="GO" id="GO:0005975">
    <property type="term" value="P:carbohydrate metabolic process"/>
    <property type="evidence" value="ECO:0007669"/>
    <property type="project" value="InterPro"/>
</dbReference>
<dbReference type="GO" id="GO:0047782">
    <property type="term" value="F:coniferin beta-glucosidase activity"/>
    <property type="evidence" value="ECO:0007669"/>
    <property type="project" value="UniProtKB-ARBA"/>
</dbReference>
<sequence>MGSLTSPLKPEIKRYDFASDFLFGASSAATQIEGSAKDGGRGPSIWDAFVRKYPGGLRDGSNKAIDSYRRYREDLKLLKDLGVDSFRFSISWTRILPNGSLSGGVNQEGIYHYNSLINELIKYGIKPFVTILHFDSPQALEKKYGGPLSRSFVDDFKDYTEILFRTFGDRVKNWITINEPLIVAKYGYDLGLPPQGRCTDRKTCRAGNSSTEPYIVAHNLLLAHATAFRLYSEKFQEKQGGQIGLTLLGEYYEPYSESSDDKAAAKRAMDFELGWFVEPLVYGDYPRIMREIVKDRLPTFSAEEKKLIKGSFDFIGINYYTSRYAKNIPIDLRATPISFSVDESVNITADKNGVLMGPRAEGTLFIYIYPQGLQKILEFIKKEYQNPTIYITENGVTEKRNDSLPINVALKDQHRINFVVQHLYHIRKAIENGVNVKGYFYWSIFDDFEWIDGYLARFGLYYIDYKNNLTRIPKDSLRWNSGLITRCDFPSDFSFGASTAAAQIEGSTKEGGRGPSIWDAYLQKYPGGVRDGSNLNTAIDSYKRYREDLKHLRDLGVDSYRFSISWTRILPHGSLSGGINQEGINHYNSMIDELINYGIKPLVTILHNDAPQALEEKYSGPLSRSGDFKDYAEILFRTFGDRVKNWITINEPQNYAKFGYDIGMAPQVRCSDRKICKSGHSATEPYIVTHNLLLAHATAFRLYREKFEAKQRGQIGLSFVAQYFEPYSESLDDIAAARRAMDFEFGWFVEPLVHGDYPRIMREIVKDRLPTFSAKEKNLIKGSFNFIGLNYYTSRYAKSIPINLNATPISNTADEFVNVTVEKNGVLIGPQAEGIGYIYKYPQGLQKMLEFIKQEYRNPNIYITENGLTEKRDDSLPVDMVLKDQHRIDNVIQHLQHIRKAIENGVKVKGYFYWSLFDDFEWGDGFIPRFGLYYIDYKNNLTRIPKDSVRWFQEFLKRDDFKDYVEILLRTFGDRVKNWITINESLNFAKIWVPGLLGISVIALILAFLSVQSLGSSMEIRRSDFPSDFSFGASTAAAQIEGSTKEGGRGPSTWDAYIQKYPGGVMDGSNMNTAIDSYKRYREDLKHLKDLGVDSYRFSISWTRILPNGSLSGGVNQEGINHYNSMIDELINYGIKPFVTILHNDAPQALEEKYGGPLSRSGDFKDYAEILFRTFGDRVKNWITINEPQNYAKFGYDIGMAPQVRCSDRKICKSGNSATEPYIVTHNLLLAHATAFRLYREKFEEKQRGQIGLSFVAQYFEPYSESLDDIAAARRAMDFEFGWFVEPLVHGDYPRIMREIVKDRLPTFSAKEKNLIKGSFNFIGLNYYTSRYAKSIPINLNATPISNTADEFVNVTVEKNGVLIGPQAEGIGYIYKYPQGLQKMLEFIKQEYRNPNIYITENGLTEKRNDSLPVDMVLKDQHRIDYVIQHLQRVRKAIENGVKVKGYFYWSLFDDFEWGDGYIPRFGLYYIDYKNNLTRIPKDSVRWFQEFLKR</sequence>
<gene>
    <name evidence="4" type="ORF">EZV62_023830</name>
</gene>
<keyword evidence="2" id="KW-0378">Hydrolase</keyword>
<protein>
    <recommendedName>
        <fullName evidence="6">Beta-glucosidase</fullName>
    </recommendedName>
</protein>
<accession>A0A5C7H4Z3</accession>
<dbReference type="EMBL" id="VAHF01000011">
    <property type="protein sequence ID" value="TXG51306.1"/>
    <property type="molecule type" value="Genomic_DNA"/>
</dbReference>
<comment type="similarity">
    <text evidence="1">Belongs to the glycosyl hydrolase 1 family.</text>
</comment>
<proteinExistence type="inferred from homology"/>
<name>A0A5C7H4Z3_9ROSI</name>
<evidence type="ECO:0008006" key="6">
    <source>
        <dbReference type="Google" id="ProtNLM"/>
    </source>
</evidence>
<organism evidence="4 5">
    <name type="scientific">Acer yangbiense</name>
    <dbReference type="NCBI Taxonomy" id="1000413"/>
    <lineage>
        <taxon>Eukaryota</taxon>
        <taxon>Viridiplantae</taxon>
        <taxon>Streptophyta</taxon>
        <taxon>Embryophyta</taxon>
        <taxon>Tracheophyta</taxon>
        <taxon>Spermatophyta</taxon>
        <taxon>Magnoliopsida</taxon>
        <taxon>eudicotyledons</taxon>
        <taxon>Gunneridae</taxon>
        <taxon>Pentapetalae</taxon>
        <taxon>rosids</taxon>
        <taxon>malvids</taxon>
        <taxon>Sapindales</taxon>
        <taxon>Sapindaceae</taxon>
        <taxon>Hippocastanoideae</taxon>
        <taxon>Acereae</taxon>
        <taxon>Acer</taxon>
    </lineage>
</organism>
<evidence type="ECO:0000256" key="1">
    <source>
        <dbReference type="ARBA" id="ARBA00010838"/>
    </source>
</evidence>
<dbReference type="Gene3D" id="3.20.20.80">
    <property type="entry name" value="Glycosidases"/>
    <property type="match status" value="4"/>
</dbReference>
<dbReference type="PANTHER" id="PTHR10353">
    <property type="entry name" value="GLYCOSYL HYDROLASE"/>
    <property type="match status" value="1"/>
</dbReference>
<keyword evidence="5" id="KW-1185">Reference proteome</keyword>
<dbReference type="InterPro" id="IPR001360">
    <property type="entry name" value="Glyco_hydro_1"/>
</dbReference>
<evidence type="ECO:0000313" key="5">
    <source>
        <dbReference type="Proteomes" id="UP000323000"/>
    </source>
</evidence>
<evidence type="ECO:0000313" key="4">
    <source>
        <dbReference type="EMBL" id="TXG51306.1"/>
    </source>
</evidence>
<dbReference type="Pfam" id="PF00232">
    <property type="entry name" value="Glyco_hydro_1"/>
    <property type="match status" value="3"/>
</dbReference>
<dbReference type="Proteomes" id="UP000323000">
    <property type="component" value="Chromosome 11"/>
</dbReference>
<dbReference type="InterPro" id="IPR017853">
    <property type="entry name" value="GH"/>
</dbReference>